<feature type="transmembrane region" description="Helical" evidence="6">
    <location>
        <begin position="397"/>
        <end position="420"/>
    </location>
</feature>
<dbReference type="SUPFAM" id="SSF103473">
    <property type="entry name" value="MFS general substrate transporter"/>
    <property type="match status" value="1"/>
</dbReference>
<evidence type="ECO:0000256" key="2">
    <source>
        <dbReference type="ARBA" id="ARBA00022448"/>
    </source>
</evidence>
<feature type="transmembrane region" description="Helical" evidence="6">
    <location>
        <begin position="195"/>
        <end position="217"/>
    </location>
</feature>
<dbReference type="PANTHER" id="PTHR23504:SF3">
    <property type="entry name" value="MAJOR FACILITATOR SUPERFAMILY (MFS) PROFILE DOMAIN-CONTAINING PROTEIN"/>
    <property type="match status" value="1"/>
</dbReference>
<evidence type="ECO:0000259" key="7">
    <source>
        <dbReference type="PROSITE" id="PS50850"/>
    </source>
</evidence>
<feature type="transmembrane region" description="Helical" evidence="6">
    <location>
        <begin position="109"/>
        <end position="126"/>
    </location>
</feature>
<feature type="transmembrane region" description="Helical" evidence="6">
    <location>
        <begin position="138"/>
        <end position="156"/>
    </location>
</feature>
<feature type="transmembrane region" description="Helical" evidence="6">
    <location>
        <begin position="432"/>
        <end position="452"/>
    </location>
</feature>
<dbReference type="AlphaFoldDB" id="A0AA39XEL4"/>
<evidence type="ECO:0000256" key="6">
    <source>
        <dbReference type="SAM" id="Phobius"/>
    </source>
</evidence>
<evidence type="ECO:0000313" key="9">
    <source>
        <dbReference type="Proteomes" id="UP001175000"/>
    </source>
</evidence>
<feature type="transmembrane region" description="Helical" evidence="6">
    <location>
        <begin position="68"/>
        <end position="89"/>
    </location>
</feature>
<reference evidence="8" key="1">
    <citation type="submission" date="2023-06" db="EMBL/GenBank/DDBJ databases">
        <title>Genome-scale phylogeny and comparative genomics of the fungal order Sordariales.</title>
        <authorList>
            <consortium name="Lawrence Berkeley National Laboratory"/>
            <person name="Hensen N."/>
            <person name="Bonometti L."/>
            <person name="Westerberg I."/>
            <person name="Brannstrom I.O."/>
            <person name="Guillou S."/>
            <person name="Cros-Aarteil S."/>
            <person name="Calhoun S."/>
            <person name="Haridas S."/>
            <person name="Kuo A."/>
            <person name="Mondo S."/>
            <person name="Pangilinan J."/>
            <person name="Riley R."/>
            <person name="Labutti K."/>
            <person name="Andreopoulos B."/>
            <person name="Lipzen A."/>
            <person name="Chen C."/>
            <person name="Yanf M."/>
            <person name="Daum C."/>
            <person name="Ng V."/>
            <person name="Clum A."/>
            <person name="Steindorff A."/>
            <person name="Ohm R."/>
            <person name="Martin F."/>
            <person name="Silar P."/>
            <person name="Natvig D."/>
            <person name="Lalanne C."/>
            <person name="Gautier V."/>
            <person name="Ament-Velasquez S.L."/>
            <person name="Kruys A."/>
            <person name="Hutchinson M.I."/>
            <person name="Powell A.J."/>
            <person name="Barry K."/>
            <person name="Miller A.N."/>
            <person name="Grigoriev I.V."/>
            <person name="Debuchy R."/>
            <person name="Gladieux P."/>
            <person name="Thoren M.H."/>
            <person name="Johannesson H."/>
        </authorList>
    </citation>
    <scope>NUCLEOTIDE SEQUENCE</scope>
    <source>
        <strain evidence="8">CBS 606.72</strain>
    </source>
</reference>
<accession>A0AA39XEL4</accession>
<organism evidence="8 9">
    <name type="scientific">Immersiella caudata</name>
    <dbReference type="NCBI Taxonomy" id="314043"/>
    <lineage>
        <taxon>Eukaryota</taxon>
        <taxon>Fungi</taxon>
        <taxon>Dikarya</taxon>
        <taxon>Ascomycota</taxon>
        <taxon>Pezizomycotina</taxon>
        <taxon>Sordariomycetes</taxon>
        <taxon>Sordariomycetidae</taxon>
        <taxon>Sordariales</taxon>
        <taxon>Lasiosphaeriaceae</taxon>
        <taxon>Immersiella</taxon>
    </lineage>
</organism>
<dbReference type="GO" id="GO:0022857">
    <property type="term" value="F:transmembrane transporter activity"/>
    <property type="evidence" value="ECO:0007669"/>
    <property type="project" value="InterPro"/>
</dbReference>
<dbReference type="Pfam" id="PF07690">
    <property type="entry name" value="MFS_1"/>
    <property type="match status" value="1"/>
</dbReference>
<name>A0AA39XEL4_9PEZI</name>
<keyword evidence="5 6" id="KW-0472">Membrane</keyword>
<dbReference type="CDD" id="cd17330">
    <property type="entry name" value="MFS_SLC46_TetA_like"/>
    <property type="match status" value="1"/>
</dbReference>
<evidence type="ECO:0000256" key="1">
    <source>
        <dbReference type="ARBA" id="ARBA00004141"/>
    </source>
</evidence>
<keyword evidence="4 6" id="KW-1133">Transmembrane helix</keyword>
<dbReference type="EMBL" id="JAULSU010000001">
    <property type="protein sequence ID" value="KAK0632290.1"/>
    <property type="molecule type" value="Genomic_DNA"/>
</dbReference>
<dbReference type="InterPro" id="IPR011701">
    <property type="entry name" value="MFS"/>
</dbReference>
<dbReference type="PROSITE" id="PS50850">
    <property type="entry name" value="MFS"/>
    <property type="match status" value="1"/>
</dbReference>
<feature type="transmembrane region" description="Helical" evidence="6">
    <location>
        <begin position="369"/>
        <end position="391"/>
    </location>
</feature>
<dbReference type="InterPro" id="IPR020846">
    <property type="entry name" value="MFS_dom"/>
</dbReference>
<comment type="subcellular location">
    <subcellularLocation>
        <location evidence="1">Membrane</location>
        <topology evidence="1">Multi-pass membrane protein</topology>
    </subcellularLocation>
</comment>
<feature type="transmembrane region" description="Helical" evidence="6">
    <location>
        <begin position="336"/>
        <end position="357"/>
    </location>
</feature>
<evidence type="ECO:0000256" key="3">
    <source>
        <dbReference type="ARBA" id="ARBA00022692"/>
    </source>
</evidence>
<gene>
    <name evidence="8" type="ORF">B0T14DRAFT_28750</name>
</gene>
<evidence type="ECO:0000256" key="4">
    <source>
        <dbReference type="ARBA" id="ARBA00022989"/>
    </source>
</evidence>
<feature type="transmembrane region" description="Helical" evidence="6">
    <location>
        <begin position="472"/>
        <end position="492"/>
    </location>
</feature>
<keyword evidence="3 6" id="KW-0812">Transmembrane</keyword>
<dbReference type="Proteomes" id="UP001175000">
    <property type="component" value="Unassembled WGS sequence"/>
</dbReference>
<feature type="transmembrane region" description="Helical" evidence="6">
    <location>
        <begin position="299"/>
        <end position="324"/>
    </location>
</feature>
<comment type="caution">
    <text evidence="8">The sequence shown here is derived from an EMBL/GenBank/DDBJ whole genome shotgun (WGS) entry which is preliminary data.</text>
</comment>
<dbReference type="GO" id="GO:0016020">
    <property type="term" value="C:membrane"/>
    <property type="evidence" value="ECO:0007669"/>
    <property type="project" value="UniProtKB-SubCell"/>
</dbReference>
<protein>
    <submittedName>
        <fullName evidence="8">MFS general substrate transporter</fullName>
    </submittedName>
</protein>
<dbReference type="InterPro" id="IPR036259">
    <property type="entry name" value="MFS_trans_sf"/>
</dbReference>
<proteinExistence type="predicted"/>
<dbReference type="PANTHER" id="PTHR23504">
    <property type="entry name" value="MAJOR FACILITATOR SUPERFAMILY DOMAIN-CONTAINING PROTEIN 10"/>
    <property type="match status" value="1"/>
</dbReference>
<feature type="transmembrane region" description="Helical" evidence="6">
    <location>
        <begin position="237"/>
        <end position="260"/>
    </location>
</feature>
<dbReference type="Gene3D" id="1.20.1250.20">
    <property type="entry name" value="MFS general substrate transporter like domains"/>
    <property type="match status" value="1"/>
</dbReference>
<feature type="domain" description="Major facilitator superfamily (MFS) profile" evidence="7">
    <location>
        <begin position="67"/>
        <end position="497"/>
    </location>
</feature>
<keyword evidence="9" id="KW-1185">Reference proteome</keyword>
<keyword evidence="2" id="KW-0813">Transport</keyword>
<evidence type="ECO:0000256" key="5">
    <source>
        <dbReference type="ARBA" id="ARBA00023136"/>
    </source>
</evidence>
<feature type="transmembrane region" description="Helical" evidence="6">
    <location>
        <begin position="162"/>
        <end position="183"/>
    </location>
</feature>
<sequence>MAGPNPARDSGSLLVSAIAGHDENTPLLAGEGLAHPVSTISEDTTVNEHSSSDIDDVGEGKPLPVFQVLVLCYARAIEPIAFFSIFPYISKMTQENGNLDEADVGFTSGLIESLFSLTQMVVMIMWGRAADRFGRRPVLIFSLCGVTIATGLFGMAKTIWQMILFRCLAGIFAGTIVTIRTMLSEHSTSKTQARIFSWFAFSGNMGIMFGPLLGGALADPAEQYPEIFGGVPFFVRYPYALPSLVISAISLSAVVVTAIFTEETLVRETPSESDEEGAAISKPPPLTPWEIIKSPSVPLILYTYAYVMMLAFAYTAISPLYWYTPVKLGGLGFNPLNISLFMALGGFAQAIWVLVVFPPLQNRIGTNGVLRWCGSFYPVFFALCPTFSILLREGLTTVFWAMAPPLLMLGSGVSMSFTAIQLALNDVSPNPLVLGTLNAIALSLVTGVRAVSPGMFSSLFAIGARTQWLWGYSIWVLLASLAAGFTIVSRYLPDYAELKRERDRKAMERILANSRTR</sequence>
<evidence type="ECO:0000313" key="8">
    <source>
        <dbReference type="EMBL" id="KAK0632290.1"/>
    </source>
</evidence>